<evidence type="ECO:0000313" key="3">
    <source>
        <dbReference type="Proteomes" id="UP000515220"/>
    </source>
</evidence>
<dbReference type="AlphaFoldDB" id="A0A6S6PN75"/>
<keyword evidence="1" id="KW-1133">Transmembrane helix</keyword>
<dbReference type="Proteomes" id="UP000515220">
    <property type="component" value="Chromosome"/>
</dbReference>
<evidence type="ECO:0000256" key="1">
    <source>
        <dbReference type="SAM" id="Phobius"/>
    </source>
</evidence>
<reference evidence="2 3" key="1">
    <citation type="submission" date="2020-07" db="EMBL/GenBank/DDBJ databases">
        <title>Complete Genome Sequence of an acetic acid bacterium, Acetobacter aceti JCM20276.</title>
        <authorList>
            <person name="Hirose Y."/>
            <person name="Mihara H."/>
        </authorList>
    </citation>
    <scope>NUCLEOTIDE SEQUENCE [LARGE SCALE GENOMIC DNA]</scope>
    <source>
        <strain evidence="2 3">JCM20276</strain>
    </source>
</reference>
<organism evidence="2 3">
    <name type="scientific">Acetobacter aceti</name>
    <dbReference type="NCBI Taxonomy" id="435"/>
    <lineage>
        <taxon>Bacteria</taxon>
        <taxon>Pseudomonadati</taxon>
        <taxon>Pseudomonadota</taxon>
        <taxon>Alphaproteobacteria</taxon>
        <taxon>Acetobacterales</taxon>
        <taxon>Acetobacteraceae</taxon>
        <taxon>Acetobacter</taxon>
        <taxon>Acetobacter subgen. Acetobacter</taxon>
    </lineage>
</organism>
<name>A0A6S6PN75_ACEAC</name>
<evidence type="ECO:0000313" key="2">
    <source>
        <dbReference type="EMBL" id="BCI68125.1"/>
    </source>
</evidence>
<dbReference type="RefSeq" id="WP_185229881.1">
    <property type="nucleotide sequence ID" value="NZ_AP023326.1"/>
</dbReference>
<gene>
    <name evidence="2" type="ORF">AAJCM20276_27490</name>
</gene>
<dbReference type="EMBL" id="AP023326">
    <property type="protein sequence ID" value="BCI68125.1"/>
    <property type="molecule type" value="Genomic_DNA"/>
</dbReference>
<sequence length="143" mass="15682">MTNALTALNHGIAHHDWPLVERAARELRDQNTALAAENDRLWLERNNNLTNIRDLNTELDISRERMARPVTLIIAPAIGLWLSSLPCSTADAVQVALDWIDTQIEKVPEQIVVSTRLAVGMAALTAIVCAGMLWGFEAVAGGF</sequence>
<keyword evidence="1" id="KW-0812">Transmembrane</keyword>
<accession>A0A6S6PN75</accession>
<protein>
    <submittedName>
        <fullName evidence="2">Uncharacterized protein</fullName>
    </submittedName>
</protein>
<feature type="transmembrane region" description="Helical" evidence="1">
    <location>
        <begin position="117"/>
        <end position="136"/>
    </location>
</feature>
<proteinExistence type="predicted"/>
<keyword evidence="1" id="KW-0472">Membrane</keyword>